<feature type="region of interest" description="Disordered" evidence="1">
    <location>
        <begin position="1"/>
        <end position="24"/>
    </location>
</feature>
<dbReference type="AlphaFoldDB" id="A0A916TRJ5"/>
<name>A0A916TRJ5_9SPHN</name>
<dbReference type="InterPro" id="IPR011335">
    <property type="entry name" value="Restrct_endonuc-II-like"/>
</dbReference>
<organism evidence="3 4">
    <name type="scientific">Novosphingobium endophyticum</name>
    <dbReference type="NCBI Taxonomy" id="1955250"/>
    <lineage>
        <taxon>Bacteria</taxon>
        <taxon>Pseudomonadati</taxon>
        <taxon>Pseudomonadota</taxon>
        <taxon>Alphaproteobacteria</taxon>
        <taxon>Sphingomonadales</taxon>
        <taxon>Sphingomonadaceae</taxon>
        <taxon>Novosphingobium</taxon>
    </lineage>
</organism>
<accession>A0A916TRJ5</accession>
<comment type="caution">
    <text evidence="3">The sequence shown here is derived from an EMBL/GenBank/DDBJ whole genome shotgun (WGS) entry which is preliminary data.</text>
</comment>
<dbReference type="CDD" id="cd01038">
    <property type="entry name" value="Endonuclease_DUF559"/>
    <property type="match status" value="1"/>
</dbReference>
<dbReference type="SUPFAM" id="SSF52980">
    <property type="entry name" value="Restriction endonuclease-like"/>
    <property type="match status" value="1"/>
</dbReference>
<reference evidence="3" key="2">
    <citation type="submission" date="2020-09" db="EMBL/GenBank/DDBJ databases">
        <authorList>
            <person name="Sun Q."/>
            <person name="Zhou Y."/>
        </authorList>
    </citation>
    <scope>NUCLEOTIDE SEQUENCE</scope>
    <source>
        <strain evidence="3">CGMCC 1.15095</strain>
    </source>
</reference>
<feature type="domain" description="DUF559" evidence="2">
    <location>
        <begin position="49"/>
        <end position="152"/>
    </location>
</feature>
<dbReference type="PANTHER" id="PTHR38590">
    <property type="entry name" value="BLL0828 PROTEIN"/>
    <property type="match status" value="1"/>
</dbReference>
<dbReference type="InterPro" id="IPR047216">
    <property type="entry name" value="Endonuclease_DUF559_bact"/>
</dbReference>
<protein>
    <recommendedName>
        <fullName evidence="2">DUF559 domain-containing protein</fullName>
    </recommendedName>
</protein>
<evidence type="ECO:0000256" key="1">
    <source>
        <dbReference type="SAM" id="MobiDB-lite"/>
    </source>
</evidence>
<gene>
    <name evidence="3" type="ORF">GCM10011494_01880</name>
</gene>
<evidence type="ECO:0000313" key="4">
    <source>
        <dbReference type="Proteomes" id="UP000608154"/>
    </source>
</evidence>
<keyword evidence="4" id="KW-1185">Reference proteome</keyword>
<dbReference type="Pfam" id="PF04480">
    <property type="entry name" value="DUF559"/>
    <property type="match status" value="1"/>
</dbReference>
<dbReference type="PANTHER" id="PTHR38590:SF1">
    <property type="entry name" value="BLL0828 PROTEIN"/>
    <property type="match status" value="1"/>
</dbReference>
<evidence type="ECO:0000259" key="2">
    <source>
        <dbReference type="Pfam" id="PF04480"/>
    </source>
</evidence>
<dbReference type="Proteomes" id="UP000608154">
    <property type="component" value="Unassembled WGS sequence"/>
</dbReference>
<dbReference type="InterPro" id="IPR007569">
    <property type="entry name" value="DUF559"/>
</dbReference>
<proteinExistence type="predicted"/>
<dbReference type="EMBL" id="BMHK01000001">
    <property type="protein sequence ID" value="GGB87161.1"/>
    <property type="molecule type" value="Genomic_DNA"/>
</dbReference>
<evidence type="ECO:0000313" key="3">
    <source>
        <dbReference type="EMBL" id="GGB87161.1"/>
    </source>
</evidence>
<dbReference type="Gene3D" id="3.40.960.10">
    <property type="entry name" value="VSR Endonuclease"/>
    <property type="match status" value="1"/>
</dbReference>
<sequence length="176" mass="19543">MRGFWGEMSSTPDPPPPGEGDRREAVVEGVRLRARIELMRNHTEKALRSDKRLWSEMSLPEVLLWRVLRTMPLGLKFRRQHPIGTFVADFYCDSARTIVEVDGIAHDMGARPARDDVRDAWLQATGLTVLRIPASDVLRDPQRVAESIVTMCVAAPPPSALRAATSPEGGGSVRSF</sequence>
<reference evidence="3" key="1">
    <citation type="journal article" date="2014" name="Int. J. Syst. Evol. Microbiol.">
        <title>Complete genome sequence of Corynebacterium casei LMG S-19264T (=DSM 44701T), isolated from a smear-ripened cheese.</title>
        <authorList>
            <consortium name="US DOE Joint Genome Institute (JGI-PGF)"/>
            <person name="Walter F."/>
            <person name="Albersmeier A."/>
            <person name="Kalinowski J."/>
            <person name="Ruckert C."/>
        </authorList>
    </citation>
    <scope>NUCLEOTIDE SEQUENCE</scope>
    <source>
        <strain evidence="3">CGMCC 1.15095</strain>
    </source>
</reference>